<evidence type="ECO:0000313" key="1">
    <source>
        <dbReference type="EMBL" id="BCU54408.1"/>
    </source>
</evidence>
<dbReference type="SUPFAM" id="SSF51055">
    <property type="entry name" value="Carbohydrate binding domain"/>
    <property type="match status" value="1"/>
</dbReference>
<dbReference type="AlphaFoldDB" id="A0AA86IN28"/>
<proteinExistence type="predicted"/>
<name>A0AA86IN28_9ENTR</name>
<organism evidence="1 2">
    <name type="scientific">Enterobacter kobei</name>
    <dbReference type="NCBI Taxonomy" id="208224"/>
    <lineage>
        <taxon>Bacteria</taxon>
        <taxon>Pseudomonadati</taxon>
        <taxon>Pseudomonadota</taxon>
        <taxon>Gammaproteobacteria</taxon>
        <taxon>Enterobacterales</taxon>
        <taxon>Enterobacteriaceae</taxon>
        <taxon>Enterobacter</taxon>
        <taxon>Enterobacter cloacae complex</taxon>
    </lineage>
</organism>
<dbReference type="GO" id="GO:0030246">
    <property type="term" value="F:carbohydrate binding"/>
    <property type="evidence" value="ECO:0007669"/>
    <property type="project" value="InterPro"/>
</dbReference>
<protein>
    <submittedName>
        <fullName evidence="1">Uncharacterized protein</fullName>
    </submittedName>
</protein>
<sequence>MSCPDKGSMVSYNARNYRSRWEAKGEIPGVSPVWEPQGTCYVPVVPQLAVKETGINAVSY</sequence>
<dbReference type="Gene3D" id="2.10.10.20">
    <property type="entry name" value="Carbohydrate-binding module superfamily 5/12"/>
    <property type="match status" value="1"/>
</dbReference>
<dbReference type="GO" id="GO:0004553">
    <property type="term" value="F:hydrolase activity, hydrolyzing O-glycosyl compounds"/>
    <property type="evidence" value="ECO:0007669"/>
    <property type="project" value="InterPro"/>
</dbReference>
<dbReference type="EMBL" id="AP024590">
    <property type="protein sequence ID" value="BCU54408.1"/>
    <property type="molecule type" value="Genomic_DNA"/>
</dbReference>
<dbReference type="RefSeq" id="WP_088221479.1">
    <property type="nucleotide sequence ID" value="NZ_AP024590.1"/>
</dbReference>
<reference evidence="1" key="1">
    <citation type="submission" date="2021-04" db="EMBL/GenBank/DDBJ databases">
        <title>Difference and commonality of drug resistance evolution in various bacteria. and drug sensitivity profiles.</title>
        <authorList>
            <person name="Maeda T."/>
            <person name="Shibai A."/>
            <person name="Kawada K."/>
            <person name="Kotani H."/>
            <person name="Tarusawa Y."/>
            <person name="Tanabe K."/>
            <person name="Furusawa C."/>
        </authorList>
    </citation>
    <scope>NUCLEOTIDE SEQUENCE</scope>
    <source>
        <strain evidence="1">JCM 8580</strain>
    </source>
</reference>
<gene>
    <name evidence="1" type="ORF">ENKO_10020</name>
</gene>
<dbReference type="GO" id="GO:0005975">
    <property type="term" value="P:carbohydrate metabolic process"/>
    <property type="evidence" value="ECO:0007669"/>
    <property type="project" value="InterPro"/>
</dbReference>
<dbReference type="Proteomes" id="UP000682928">
    <property type="component" value="Chromosome"/>
</dbReference>
<accession>A0AA86IN28</accession>
<dbReference type="InterPro" id="IPR036573">
    <property type="entry name" value="CBM_sf_5/12"/>
</dbReference>
<evidence type="ECO:0000313" key="2">
    <source>
        <dbReference type="Proteomes" id="UP000682928"/>
    </source>
</evidence>
<dbReference type="GO" id="GO:0005576">
    <property type="term" value="C:extracellular region"/>
    <property type="evidence" value="ECO:0007669"/>
    <property type="project" value="InterPro"/>
</dbReference>